<feature type="region of interest" description="Disordered" evidence="1">
    <location>
        <begin position="1"/>
        <end position="20"/>
    </location>
</feature>
<dbReference type="Proteomes" id="UP001163046">
    <property type="component" value="Unassembled WGS sequence"/>
</dbReference>
<evidence type="ECO:0000313" key="3">
    <source>
        <dbReference type="Proteomes" id="UP001163046"/>
    </source>
</evidence>
<reference evidence="2" key="1">
    <citation type="submission" date="2023-01" db="EMBL/GenBank/DDBJ databases">
        <title>Genome assembly of the deep-sea coral Lophelia pertusa.</title>
        <authorList>
            <person name="Herrera S."/>
            <person name="Cordes E."/>
        </authorList>
    </citation>
    <scope>NUCLEOTIDE SEQUENCE</scope>
    <source>
        <strain evidence="2">USNM1676648</strain>
        <tissue evidence="2">Polyp</tissue>
    </source>
</reference>
<gene>
    <name evidence="2" type="ORF">OS493_024053</name>
</gene>
<accession>A0A9W9ZQA1</accession>
<protein>
    <submittedName>
        <fullName evidence="2">Uncharacterized protein</fullName>
    </submittedName>
</protein>
<proteinExistence type="predicted"/>
<organism evidence="2 3">
    <name type="scientific">Desmophyllum pertusum</name>
    <dbReference type="NCBI Taxonomy" id="174260"/>
    <lineage>
        <taxon>Eukaryota</taxon>
        <taxon>Metazoa</taxon>
        <taxon>Cnidaria</taxon>
        <taxon>Anthozoa</taxon>
        <taxon>Hexacorallia</taxon>
        <taxon>Scleractinia</taxon>
        <taxon>Caryophylliina</taxon>
        <taxon>Caryophylliidae</taxon>
        <taxon>Desmophyllum</taxon>
    </lineage>
</organism>
<keyword evidence="3" id="KW-1185">Reference proteome</keyword>
<evidence type="ECO:0000313" key="2">
    <source>
        <dbReference type="EMBL" id="KAJ7384039.1"/>
    </source>
</evidence>
<comment type="caution">
    <text evidence="2">The sequence shown here is derived from an EMBL/GenBank/DDBJ whole genome shotgun (WGS) entry which is preliminary data.</text>
</comment>
<sequence length="180" mass="19635">METERQVLEQGITLPKPSMTAPAPLPAALARQPELLTGTNEGHHFNLPVNAAALQKQHADKELPSPSNRSQCYRRTLFLQPPSPSPLVRFSSLHNQSVQLSRKKYQQQSHRYHHQQCATEGSACNRSVKATCSANGTTGRMGLPVGNAEKSGWLIVIASTLETGGVEKNRTSASKNGWKS</sequence>
<name>A0A9W9ZQA1_9CNID</name>
<evidence type="ECO:0000256" key="1">
    <source>
        <dbReference type="SAM" id="MobiDB-lite"/>
    </source>
</evidence>
<dbReference type="AlphaFoldDB" id="A0A9W9ZQA1"/>
<dbReference type="EMBL" id="MU825891">
    <property type="protein sequence ID" value="KAJ7384039.1"/>
    <property type="molecule type" value="Genomic_DNA"/>
</dbReference>